<dbReference type="Proteomes" id="UP000447434">
    <property type="component" value="Chromosome 20"/>
</dbReference>
<evidence type="ECO:0000256" key="1">
    <source>
        <dbReference type="SAM" id="Phobius"/>
    </source>
</evidence>
<reference evidence="3" key="1">
    <citation type="journal article" date="2020" name="Nat. Commun.">
        <title>Genome sequence of the cluster root forming white lupin.</title>
        <authorList>
            <person name="Hufnagel B."/>
            <person name="Marques A."/>
            <person name="Soriano A."/>
            <person name="Marques L."/>
            <person name="Divol F."/>
            <person name="Doumas P."/>
            <person name="Sallet E."/>
            <person name="Mancinotti D."/>
            <person name="Carrere S."/>
            <person name="Marande W."/>
            <person name="Arribat S."/>
            <person name="Keller J."/>
            <person name="Huneau C."/>
            <person name="Blein T."/>
            <person name="Aime D."/>
            <person name="Laguerre M."/>
            <person name="Taylor J."/>
            <person name="Schubert V."/>
            <person name="Nelson M."/>
            <person name="Geu-Flores F."/>
            <person name="Crespi M."/>
            <person name="Gallardo-Guerrero K."/>
            <person name="Delaux P.-M."/>
            <person name="Salse J."/>
            <person name="Berges H."/>
            <person name="Guyot R."/>
            <person name="Gouzy J."/>
            <person name="Peret B."/>
        </authorList>
    </citation>
    <scope>NUCLEOTIDE SEQUENCE [LARGE SCALE GENOMIC DNA]</scope>
    <source>
        <strain evidence="3">cv. Amiga</strain>
    </source>
</reference>
<name>A0A6A4NQX4_LUPAL</name>
<keyword evidence="3" id="KW-1185">Reference proteome</keyword>
<keyword evidence="1" id="KW-0472">Membrane</keyword>
<keyword evidence="1" id="KW-1133">Transmembrane helix</keyword>
<proteinExistence type="predicted"/>
<keyword evidence="1" id="KW-0812">Transmembrane</keyword>
<dbReference type="AlphaFoldDB" id="A0A6A4NQX4"/>
<dbReference type="EMBL" id="WOCE01000020">
    <property type="protein sequence ID" value="KAE9591872.1"/>
    <property type="molecule type" value="Genomic_DNA"/>
</dbReference>
<organism evidence="2 3">
    <name type="scientific">Lupinus albus</name>
    <name type="common">White lupine</name>
    <name type="synonym">Lupinus termis</name>
    <dbReference type="NCBI Taxonomy" id="3870"/>
    <lineage>
        <taxon>Eukaryota</taxon>
        <taxon>Viridiplantae</taxon>
        <taxon>Streptophyta</taxon>
        <taxon>Embryophyta</taxon>
        <taxon>Tracheophyta</taxon>
        <taxon>Spermatophyta</taxon>
        <taxon>Magnoliopsida</taxon>
        <taxon>eudicotyledons</taxon>
        <taxon>Gunneridae</taxon>
        <taxon>Pentapetalae</taxon>
        <taxon>rosids</taxon>
        <taxon>fabids</taxon>
        <taxon>Fabales</taxon>
        <taxon>Fabaceae</taxon>
        <taxon>Papilionoideae</taxon>
        <taxon>50 kb inversion clade</taxon>
        <taxon>genistoids sensu lato</taxon>
        <taxon>core genistoids</taxon>
        <taxon>Genisteae</taxon>
        <taxon>Lupinus</taxon>
    </lineage>
</organism>
<protein>
    <recommendedName>
        <fullName evidence="4">WAT1-related protein</fullName>
    </recommendedName>
</protein>
<comment type="caution">
    <text evidence="2">The sequence shown here is derived from an EMBL/GenBank/DDBJ whole genome shotgun (WGS) entry which is preliminary data.</text>
</comment>
<dbReference type="OrthoDB" id="1728340at2759"/>
<feature type="transmembrane region" description="Helical" evidence="1">
    <location>
        <begin position="6"/>
        <end position="25"/>
    </location>
</feature>
<sequence length="51" mass="5908">MSLRVVVAYRYIFATAFIAPLAFILERKTRPKMSWTVLFQAFLCGLFGYVT</sequence>
<accession>A0A6A4NQX4</accession>
<gene>
    <name evidence="2" type="ORF">Lalb_Chr20g0123291</name>
</gene>
<evidence type="ECO:0000313" key="2">
    <source>
        <dbReference type="EMBL" id="KAE9591872.1"/>
    </source>
</evidence>
<evidence type="ECO:0008006" key="4">
    <source>
        <dbReference type="Google" id="ProtNLM"/>
    </source>
</evidence>
<feature type="transmembrane region" description="Helical" evidence="1">
    <location>
        <begin position="32"/>
        <end position="50"/>
    </location>
</feature>
<evidence type="ECO:0000313" key="3">
    <source>
        <dbReference type="Proteomes" id="UP000447434"/>
    </source>
</evidence>